<proteinExistence type="predicted"/>
<evidence type="ECO:0000313" key="2">
    <source>
        <dbReference type="Proteomes" id="UP000683925"/>
    </source>
</evidence>
<dbReference type="AlphaFoldDB" id="A0A8S1UTI8"/>
<evidence type="ECO:0000313" key="1">
    <source>
        <dbReference type="EMBL" id="CAD8167537.1"/>
    </source>
</evidence>
<dbReference type="OMA" id="SHRNTNC"/>
<name>A0A8S1UTI8_PAROT</name>
<keyword evidence="2" id="KW-1185">Reference proteome</keyword>
<protein>
    <submittedName>
        <fullName evidence="1">Uncharacterized protein</fullName>
    </submittedName>
</protein>
<dbReference type="Proteomes" id="UP000683925">
    <property type="component" value="Unassembled WGS sequence"/>
</dbReference>
<reference evidence="1" key="1">
    <citation type="submission" date="2021-01" db="EMBL/GenBank/DDBJ databases">
        <authorList>
            <consortium name="Genoscope - CEA"/>
            <person name="William W."/>
        </authorList>
    </citation>
    <scope>NUCLEOTIDE SEQUENCE</scope>
</reference>
<comment type="caution">
    <text evidence="1">The sequence shown here is derived from an EMBL/GenBank/DDBJ whole genome shotgun (WGS) entry which is preliminary data.</text>
</comment>
<dbReference type="EMBL" id="CAJJDP010000050">
    <property type="protein sequence ID" value="CAD8167537.1"/>
    <property type="molecule type" value="Genomic_DNA"/>
</dbReference>
<gene>
    <name evidence="1" type="ORF">POCTA_138.1.T0500132</name>
</gene>
<sequence>MLHFSIIIFQHLAQIQSRRNSTIKDNKSNYAYGIQLDRINILVSQKVIFKELTESLWYLTLQIKTVSIVLVIIGLNKSKNVRKQIRKLFWLAIKAICAKNDKSNSLKSRSSHRNTNCLILKSGSAKTGDGVQEAFNFLSRKCTECIETEVNEVQHLQIDSENRPKGFQACVNTIMSIWKK</sequence>
<accession>A0A8S1UTI8</accession>
<organism evidence="1 2">
    <name type="scientific">Paramecium octaurelia</name>
    <dbReference type="NCBI Taxonomy" id="43137"/>
    <lineage>
        <taxon>Eukaryota</taxon>
        <taxon>Sar</taxon>
        <taxon>Alveolata</taxon>
        <taxon>Ciliophora</taxon>
        <taxon>Intramacronucleata</taxon>
        <taxon>Oligohymenophorea</taxon>
        <taxon>Peniculida</taxon>
        <taxon>Parameciidae</taxon>
        <taxon>Paramecium</taxon>
    </lineage>
</organism>